<organism evidence="2 3">
    <name type="scientific">Shinella kummerowiae</name>
    <dbReference type="NCBI Taxonomy" id="417745"/>
    <lineage>
        <taxon>Bacteria</taxon>
        <taxon>Pseudomonadati</taxon>
        <taxon>Pseudomonadota</taxon>
        <taxon>Alphaproteobacteria</taxon>
        <taxon>Hyphomicrobiales</taxon>
        <taxon>Rhizobiaceae</taxon>
        <taxon>Shinella</taxon>
    </lineage>
</organism>
<dbReference type="OrthoDB" id="214902at2"/>
<proteinExistence type="predicted"/>
<sequence length="109" mass="11906">MARDRDLEDVVRADLGFRAGLSEKTMFGGLAWLLDGKLLCGARKEGMLVRLGKGNDAWALETAGIAQMIMGDRVMEGWVRASPEACTDAVLRRRLISEAVAFVDTLPPK</sequence>
<dbReference type="InterPro" id="IPR007076">
    <property type="entry name" value="TfoX_N"/>
</dbReference>
<evidence type="ECO:0000313" key="3">
    <source>
        <dbReference type="Proteomes" id="UP000435802"/>
    </source>
</evidence>
<feature type="domain" description="TfoX N-terminal" evidence="1">
    <location>
        <begin position="21"/>
        <end position="102"/>
    </location>
</feature>
<reference evidence="2 3" key="1">
    <citation type="submission" date="2019-12" db="EMBL/GenBank/DDBJ databases">
        <title>Shinella kummerowiae sp. nov., a symbiotic bacterium isolated from root nodules of the herbal legume Kummerowia stipulacea.</title>
        <authorList>
            <person name="Gao J."/>
        </authorList>
    </citation>
    <scope>NUCLEOTIDE SEQUENCE [LARGE SCALE GENOMIC DNA]</scope>
    <source>
        <strain evidence="2 3">CCBAU 25048</strain>
    </source>
</reference>
<protein>
    <submittedName>
        <fullName evidence="2">Cold-shock protein</fullName>
    </submittedName>
</protein>
<dbReference type="Proteomes" id="UP000435802">
    <property type="component" value="Unassembled WGS sequence"/>
</dbReference>
<dbReference type="EMBL" id="WUMK01000001">
    <property type="protein sequence ID" value="MXN43985.1"/>
    <property type="molecule type" value="Genomic_DNA"/>
</dbReference>
<dbReference type="AlphaFoldDB" id="A0A6N8S4H8"/>
<dbReference type="Pfam" id="PF04993">
    <property type="entry name" value="TfoX_N"/>
    <property type="match status" value="1"/>
</dbReference>
<dbReference type="RefSeq" id="WP_160856971.1">
    <property type="nucleotide sequence ID" value="NZ_WUMK01000001.1"/>
</dbReference>
<comment type="caution">
    <text evidence="2">The sequence shown here is derived from an EMBL/GenBank/DDBJ whole genome shotgun (WGS) entry which is preliminary data.</text>
</comment>
<gene>
    <name evidence="2" type="ORF">GR138_02220</name>
</gene>
<evidence type="ECO:0000313" key="2">
    <source>
        <dbReference type="EMBL" id="MXN43985.1"/>
    </source>
</evidence>
<name>A0A6N8S4H8_9HYPH</name>
<keyword evidence="3" id="KW-1185">Reference proteome</keyword>
<dbReference type="SUPFAM" id="SSF159894">
    <property type="entry name" value="YgaC/TfoX-N like"/>
    <property type="match status" value="1"/>
</dbReference>
<evidence type="ECO:0000259" key="1">
    <source>
        <dbReference type="Pfam" id="PF04993"/>
    </source>
</evidence>
<accession>A0A6N8S4H8</accession>